<proteinExistence type="predicted"/>
<gene>
    <name evidence="2" type="ORF">T265_06703</name>
</gene>
<accession>A0A074ZJI7</accession>
<evidence type="ECO:0000313" key="3">
    <source>
        <dbReference type="Proteomes" id="UP000054324"/>
    </source>
</evidence>
<dbReference type="Proteomes" id="UP000054324">
    <property type="component" value="Unassembled WGS sequence"/>
</dbReference>
<sequence length="62" mass="6954">MRISRTQDHHRRNGNSPRQRILRPVGDILTFIPKNGNATYLPHPFYSASTGEIHTNGISAGQ</sequence>
<name>A0A074ZJI7_OPIVI</name>
<feature type="region of interest" description="Disordered" evidence="1">
    <location>
        <begin position="1"/>
        <end position="21"/>
    </location>
</feature>
<evidence type="ECO:0000313" key="2">
    <source>
        <dbReference type="EMBL" id="KER25952.1"/>
    </source>
</evidence>
<dbReference type="RefSeq" id="XP_009170301.1">
    <property type="nucleotide sequence ID" value="XM_009172037.1"/>
</dbReference>
<dbReference type="EMBL" id="KL596761">
    <property type="protein sequence ID" value="KER25952.1"/>
    <property type="molecule type" value="Genomic_DNA"/>
</dbReference>
<dbReference type="CTD" id="20320882"/>
<organism evidence="2 3">
    <name type="scientific">Opisthorchis viverrini</name>
    <name type="common">Southeast Asian liver fluke</name>
    <dbReference type="NCBI Taxonomy" id="6198"/>
    <lineage>
        <taxon>Eukaryota</taxon>
        <taxon>Metazoa</taxon>
        <taxon>Spiralia</taxon>
        <taxon>Lophotrochozoa</taxon>
        <taxon>Platyhelminthes</taxon>
        <taxon>Trematoda</taxon>
        <taxon>Digenea</taxon>
        <taxon>Opisthorchiida</taxon>
        <taxon>Opisthorchiata</taxon>
        <taxon>Opisthorchiidae</taxon>
        <taxon>Opisthorchis</taxon>
    </lineage>
</organism>
<keyword evidence="3" id="KW-1185">Reference proteome</keyword>
<dbReference type="AlphaFoldDB" id="A0A074ZJI7"/>
<evidence type="ECO:0000256" key="1">
    <source>
        <dbReference type="SAM" id="MobiDB-lite"/>
    </source>
</evidence>
<dbReference type="GeneID" id="20320882"/>
<dbReference type="KEGG" id="ovi:T265_06703"/>
<reference evidence="2 3" key="1">
    <citation type="submission" date="2013-11" db="EMBL/GenBank/DDBJ databases">
        <title>Opisthorchis viverrini - life in the bile duct.</title>
        <authorList>
            <person name="Young N.D."/>
            <person name="Nagarajan N."/>
            <person name="Lin S.J."/>
            <person name="Korhonen P.K."/>
            <person name="Jex A.R."/>
            <person name="Hall R.S."/>
            <person name="Safavi-Hemami H."/>
            <person name="Kaewkong W."/>
            <person name="Bertrand D."/>
            <person name="Gao S."/>
            <person name="Seet Q."/>
            <person name="Wongkham S."/>
            <person name="Teh B.T."/>
            <person name="Wongkham C."/>
            <person name="Intapan P.M."/>
            <person name="Maleewong W."/>
            <person name="Yang X."/>
            <person name="Hu M."/>
            <person name="Wang Z."/>
            <person name="Hofmann A."/>
            <person name="Sternberg P.W."/>
            <person name="Tan P."/>
            <person name="Wang J."/>
            <person name="Gasser R.B."/>
        </authorList>
    </citation>
    <scope>NUCLEOTIDE SEQUENCE [LARGE SCALE GENOMIC DNA]</scope>
</reference>
<protein>
    <submittedName>
        <fullName evidence="2">Uncharacterized protein</fullName>
    </submittedName>
</protein>